<dbReference type="PANTHER" id="PTHR40055:SF1">
    <property type="entry name" value="TRANSCRIPTIONAL REGULATOR YGIV-RELATED"/>
    <property type="match status" value="1"/>
</dbReference>
<protein>
    <submittedName>
        <fullName evidence="2">Transcriptional regulator</fullName>
    </submittedName>
</protein>
<proteinExistence type="predicted"/>
<dbReference type="InterPro" id="IPR050908">
    <property type="entry name" value="SmbC-like"/>
</dbReference>
<gene>
    <name evidence="2" type="ORF">EIMP300_22590</name>
</gene>
<reference evidence="2 3" key="1">
    <citation type="submission" date="2020-01" db="EMBL/GenBank/DDBJ databases">
        <title>Dynamics of blaIMP-6 dissemination in carbapenem resistant Enterobacteriacea isolated from regional surveillance in Osaka, Japan.</title>
        <authorList>
            <person name="Abe R."/>
            <person name="Akeda Y."/>
            <person name="Sugawara Y."/>
            <person name="Yamamoto N."/>
            <person name="Tomono K."/>
            <person name="Takeuchi D."/>
            <person name="Kawahara R."/>
            <person name="Hamada S."/>
        </authorList>
    </citation>
    <scope>NUCLEOTIDE SEQUENCE [LARGE SCALE GENOMIC DNA]</scope>
    <source>
        <strain evidence="2 3">E300</strain>
    </source>
</reference>
<evidence type="ECO:0000313" key="2">
    <source>
        <dbReference type="EMBL" id="BBU80859.1"/>
    </source>
</evidence>
<dbReference type="SUPFAM" id="SSF55136">
    <property type="entry name" value="Probable bacterial effector-binding domain"/>
    <property type="match status" value="1"/>
</dbReference>
<dbReference type="SMART" id="SM00871">
    <property type="entry name" value="AraC_E_bind"/>
    <property type="match status" value="1"/>
</dbReference>
<accession>A0A8S0FMG5</accession>
<dbReference type="AlphaFoldDB" id="A0A8S0FMG5"/>
<sequence length="175" mass="19543">MTNLTLDVNIIDFPSIPVAMLPHRCSPELLNYSVAKFIMWRKETGLSPVNQSQTFGVAWDDPATTAPDAFRFDICGSVSEPIPDNRYGVSNGELTGGRYAVARHVGELDDISHTIWGIIRHWLPASGEKMRKAPILFHYTNLAEGMTEQRLEMDVYVPLACNGESLPECEPNHSR</sequence>
<feature type="domain" description="AraC effector-binding" evidence="1">
    <location>
        <begin position="6"/>
        <end position="160"/>
    </location>
</feature>
<dbReference type="Gene3D" id="3.20.80.10">
    <property type="entry name" value="Regulatory factor, effector binding domain"/>
    <property type="match status" value="1"/>
</dbReference>
<dbReference type="Pfam" id="PF06445">
    <property type="entry name" value="GyrI-like"/>
    <property type="match status" value="1"/>
</dbReference>
<name>A0A8S0FMG5_ECOLX</name>
<dbReference type="InterPro" id="IPR010499">
    <property type="entry name" value="AraC_E-bd"/>
</dbReference>
<evidence type="ECO:0000313" key="3">
    <source>
        <dbReference type="Proteomes" id="UP000467488"/>
    </source>
</evidence>
<dbReference type="Proteomes" id="UP000467488">
    <property type="component" value="Chromosome"/>
</dbReference>
<dbReference type="InterPro" id="IPR011256">
    <property type="entry name" value="Reg_factor_effector_dom_sf"/>
</dbReference>
<dbReference type="EMBL" id="AP022360">
    <property type="protein sequence ID" value="BBU80859.1"/>
    <property type="molecule type" value="Genomic_DNA"/>
</dbReference>
<evidence type="ECO:0000259" key="1">
    <source>
        <dbReference type="SMART" id="SM00871"/>
    </source>
</evidence>
<organism evidence="2 3">
    <name type="scientific">Escherichia coli</name>
    <dbReference type="NCBI Taxonomy" id="562"/>
    <lineage>
        <taxon>Bacteria</taxon>
        <taxon>Pseudomonadati</taxon>
        <taxon>Pseudomonadota</taxon>
        <taxon>Gammaproteobacteria</taxon>
        <taxon>Enterobacterales</taxon>
        <taxon>Enterobacteriaceae</taxon>
        <taxon>Escherichia</taxon>
    </lineage>
</organism>
<dbReference type="InterPro" id="IPR029442">
    <property type="entry name" value="GyrI-like"/>
</dbReference>
<dbReference type="PANTHER" id="PTHR40055">
    <property type="entry name" value="TRANSCRIPTIONAL REGULATOR YGIV-RELATED"/>
    <property type="match status" value="1"/>
</dbReference>